<organism evidence="2 3">
    <name type="scientific">Glonium stellatum</name>
    <dbReference type="NCBI Taxonomy" id="574774"/>
    <lineage>
        <taxon>Eukaryota</taxon>
        <taxon>Fungi</taxon>
        <taxon>Dikarya</taxon>
        <taxon>Ascomycota</taxon>
        <taxon>Pezizomycotina</taxon>
        <taxon>Dothideomycetes</taxon>
        <taxon>Pleosporomycetidae</taxon>
        <taxon>Gloniales</taxon>
        <taxon>Gloniaceae</taxon>
        <taxon>Glonium</taxon>
    </lineage>
</organism>
<name>A0A8E2EUE9_9PEZI</name>
<evidence type="ECO:0000313" key="3">
    <source>
        <dbReference type="Proteomes" id="UP000250140"/>
    </source>
</evidence>
<accession>A0A8E2EUE9</accession>
<dbReference type="AlphaFoldDB" id="A0A8E2EUE9"/>
<gene>
    <name evidence="2" type="ORF">AOQ84DRAFT_103410</name>
</gene>
<dbReference type="Proteomes" id="UP000250140">
    <property type="component" value="Unassembled WGS sequence"/>
</dbReference>
<keyword evidence="1" id="KW-1133">Transmembrane helix</keyword>
<reference evidence="2 3" key="1">
    <citation type="journal article" date="2016" name="Nat. Commun.">
        <title>Ectomycorrhizal ecology is imprinted in the genome of the dominant symbiotic fungus Cenococcum geophilum.</title>
        <authorList>
            <consortium name="DOE Joint Genome Institute"/>
            <person name="Peter M."/>
            <person name="Kohler A."/>
            <person name="Ohm R.A."/>
            <person name="Kuo A."/>
            <person name="Krutzmann J."/>
            <person name="Morin E."/>
            <person name="Arend M."/>
            <person name="Barry K.W."/>
            <person name="Binder M."/>
            <person name="Choi C."/>
            <person name="Clum A."/>
            <person name="Copeland A."/>
            <person name="Grisel N."/>
            <person name="Haridas S."/>
            <person name="Kipfer T."/>
            <person name="LaButti K."/>
            <person name="Lindquist E."/>
            <person name="Lipzen A."/>
            <person name="Maire R."/>
            <person name="Meier B."/>
            <person name="Mihaltcheva S."/>
            <person name="Molinier V."/>
            <person name="Murat C."/>
            <person name="Poggeler S."/>
            <person name="Quandt C.A."/>
            <person name="Sperisen C."/>
            <person name="Tritt A."/>
            <person name="Tisserant E."/>
            <person name="Crous P.W."/>
            <person name="Henrissat B."/>
            <person name="Nehls U."/>
            <person name="Egli S."/>
            <person name="Spatafora J.W."/>
            <person name="Grigoriev I.V."/>
            <person name="Martin F.M."/>
        </authorList>
    </citation>
    <scope>NUCLEOTIDE SEQUENCE [LARGE SCALE GENOMIC DNA]</scope>
    <source>
        <strain evidence="2 3">CBS 207.34</strain>
    </source>
</reference>
<keyword evidence="3" id="KW-1185">Reference proteome</keyword>
<keyword evidence="1" id="KW-0472">Membrane</keyword>
<evidence type="ECO:0000256" key="1">
    <source>
        <dbReference type="SAM" id="Phobius"/>
    </source>
</evidence>
<proteinExistence type="predicted"/>
<keyword evidence="1" id="KW-0812">Transmembrane</keyword>
<evidence type="ECO:0000313" key="2">
    <source>
        <dbReference type="EMBL" id="OCL05092.1"/>
    </source>
</evidence>
<sequence length="128" mass="13135">MTLFSDAVACLLLLFVACWCLLVLAGACYCLLLLATTTATATATAAAAATATVTILLLLLATYTSCHSLPLAAAHCLLASPTRRQLSSPPLLTCSLLSVTRVSPLLPLSLLLVFSIASCVQRVTGSPG</sequence>
<dbReference type="EMBL" id="KV750382">
    <property type="protein sequence ID" value="OCL05092.1"/>
    <property type="molecule type" value="Genomic_DNA"/>
</dbReference>
<feature type="transmembrane region" description="Helical" evidence="1">
    <location>
        <begin position="40"/>
        <end position="61"/>
    </location>
</feature>
<protein>
    <submittedName>
        <fullName evidence="2">Uncharacterized protein</fullName>
    </submittedName>
</protein>